<dbReference type="Proteomes" id="UP000239209">
    <property type="component" value="Unassembled WGS sequence"/>
</dbReference>
<keyword evidence="3" id="KW-1185">Reference proteome</keyword>
<gene>
    <name evidence="2" type="ORF">CLV70_10882</name>
</gene>
<evidence type="ECO:0008006" key="4">
    <source>
        <dbReference type="Google" id="ProtNLM"/>
    </source>
</evidence>
<feature type="region of interest" description="Disordered" evidence="1">
    <location>
        <begin position="1"/>
        <end position="22"/>
    </location>
</feature>
<accession>A0A2T0S4D7</accession>
<dbReference type="EMBL" id="PVZG01000008">
    <property type="protein sequence ID" value="PRY28290.1"/>
    <property type="molecule type" value="Genomic_DNA"/>
</dbReference>
<name>A0A2T0S4D7_9ACTN</name>
<dbReference type="RefSeq" id="WP_106127744.1">
    <property type="nucleotide sequence ID" value="NZ_PVZG01000008.1"/>
</dbReference>
<sequence length="376" mass="41154">MTDTLDRAAPPAAPPTAHQPSHRHLLVRPGEVPSGDVAAIVVPTIRNPVTMRDALRLGRSLERPVIALSSGKWSSADIVRKEAEALAAEVVAVDVTPAVRLPRFRSDAALPRFRRRNDVSVKRNLGLAVAVMAGWQRLIFIDDDITHLRPEAVKAAGGLLAQHHVAALENIGYPDNSVVCHARRLVGLPQDTFVGGGAMAVRASLDVPFFPSIYNEDWFFLAGGTAVERVALCGTVTQREYDPFMLPERARSEEFGDCLAEGLFALRDDERAARAVDVEHWRAVLRARVEMIDEILGRLPGSPVTGDLRVRVEQALKAARGRCLIIKPDDCVEYFAAWHADLVTWREFLAGLPSHDDPVAAFGHLGLTAYVHRPAP</sequence>
<protein>
    <recommendedName>
        <fullName evidence="4">Glycosyl transferase family 2</fullName>
    </recommendedName>
</protein>
<evidence type="ECO:0000256" key="1">
    <source>
        <dbReference type="SAM" id="MobiDB-lite"/>
    </source>
</evidence>
<evidence type="ECO:0000313" key="3">
    <source>
        <dbReference type="Proteomes" id="UP000239209"/>
    </source>
</evidence>
<comment type="caution">
    <text evidence="2">The sequence shown here is derived from an EMBL/GenBank/DDBJ whole genome shotgun (WGS) entry which is preliminary data.</text>
</comment>
<organism evidence="2 3">
    <name type="scientific">Pseudosporangium ferrugineum</name>
    <dbReference type="NCBI Taxonomy" id="439699"/>
    <lineage>
        <taxon>Bacteria</taxon>
        <taxon>Bacillati</taxon>
        <taxon>Actinomycetota</taxon>
        <taxon>Actinomycetes</taxon>
        <taxon>Micromonosporales</taxon>
        <taxon>Micromonosporaceae</taxon>
        <taxon>Pseudosporangium</taxon>
    </lineage>
</organism>
<reference evidence="2 3" key="1">
    <citation type="submission" date="2018-03" db="EMBL/GenBank/DDBJ databases">
        <title>Genomic Encyclopedia of Archaeal and Bacterial Type Strains, Phase II (KMG-II): from individual species to whole genera.</title>
        <authorList>
            <person name="Goeker M."/>
        </authorList>
    </citation>
    <scope>NUCLEOTIDE SEQUENCE [LARGE SCALE GENOMIC DNA]</scope>
    <source>
        <strain evidence="2 3">DSM 45348</strain>
    </source>
</reference>
<dbReference type="AlphaFoldDB" id="A0A2T0S4D7"/>
<evidence type="ECO:0000313" key="2">
    <source>
        <dbReference type="EMBL" id="PRY28290.1"/>
    </source>
</evidence>
<dbReference type="OrthoDB" id="3211607at2"/>
<proteinExistence type="predicted"/>